<evidence type="ECO:0008006" key="2">
    <source>
        <dbReference type="Google" id="ProtNLM"/>
    </source>
</evidence>
<protein>
    <recommendedName>
        <fullName evidence="2">IrrE N-terminal-like domain-containing protein</fullName>
    </recommendedName>
</protein>
<proteinExistence type="predicted"/>
<name>A0A2P2BWP4_9ZZZZ</name>
<dbReference type="EMBL" id="CZKA01000005">
    <property type="protein sequence ID" value="CUR54171.1"/>
    <property type="molecule type" value="Genomic_DNA"/>
</dbReference>
<gene>
    <name evidence="1" type="ORF">NOCA2130011</name>
</gene>
<reference evidence="1" key="1">
    <citation type="submission" date="2015-08" db="EMBL/GenBank/DDBJ databases">
        <authorList>
            <person name="Babu N.S."/>
            <person name="Beckwith C.J."/>
            <person name="Beseler K.G."/>
            <person name="Brison A."/>
            <person name="Carone J.V."/>
            <person name="Caskin T.P."/>
            <person name="Diamond M."/>
            <person name="Durham M.E."/>
            <person name="Foxe J.M."/>
            <person name="Go M."/>
            <person name="Henderson B.A."/>
            <person name="Jones I.B."/>
            <person name="McGettigan J.A."/>
            <person name="Micheletti S.J."/>
            <person name="Nasrallah M.E."/>
            <person name="Ortiz D."/>
            <person name="Piller C.R."/>
            <person name="Privatt S.R."/>
            <person name="Schneider S.L."/>
            <person name="Sharp S."/>
            <person name="Smith T.C."/>
            <person name="Stanton J.D."/>
            <person name="Ullery H.E."/>
            <person name="Wilson R.J."/>
            <person name="Serrano M.G."/>
            <person name="Buck G."/>
            <person name="Lee V."/>
            <person name="Wang Y."/>
            <person name="Carvalho R."/>
            <person name="Voegtly L."/>
            <person name="Shi R."/>
            <person name="Duckworth R."/>
            <person name="Johnson A."/>
            <person name="Loviza R."/>
            <person name="Walstead R."/>
            <person name="Shah Z."/>
            <person name="Kiflezghi M."/>
            <person name="Wade K."/>
            <person name="Ball S.L."/>
            <person name="Bradley K.W."/>
            <person name="Asai D.J."/>
            <person name="Bowman C.A."/>
            <person name="Russell D.A."/>
            <person name="Pope W.H."/>
            <person name="Jacobs-Sera D."/>
            <person name="Hendrix R.W."/>
            <person name="Hatfull G.F."/>
        </authorList>
    </citation>
    <scope>NUCLEOTIDE SEQUENCE</scope>
</reference>
<accession>A0A2P2BWP4</accession>
<sequence>MRVIRGQGLPRRTVGLTIPARRTILLKRSQSHPKWTLAHELAHAYSLDQLTPEARTTFAHLMGRKEFFARGPWASSPAEIWANNQARCAGYPNTAPTRTVTCRVIRSYLDG</sequence>
<dbReference type="AlphaFoldDB" id="A0A2P2BWP4"/>
<evidence type="ECO:0000313" key="1">
    <source>
        <dbReference type="EMBL" id="CUR54171.1"/>
    </source>
</evidence>
<organism evidence="1">
    <name type="scientific">metagenome</name>
    <dbReference type="NCBI Taxonomy" id="256318"/>
    <lineage>
        <taxon>unclassified sequences</taxon>
        <taxon>metagenomes</taxon>
    </lineage>
</organism>